<comment type="caution">
    <text evidence="3">The sequence shown here is derived from an EMBL/GenBank/DDBJ whole genome shotgun (WGS) entry which is preliminary data.</text>
</comment>
<sequence length="423" mass="44754">MRIRPQLFVVVAGLLLAAAASAADGTGPGDRLKLACPAGAGSDHPCRAVYFWGADGKRHAFPNEKVYFSWYRDFTGIKTVDAAAMAGLTLGRNATYRPGSRLVKIPSVPEVYAVDAGAELRAIVSESAAAAVFGADWNSQIDDLSEVFFLDYRIGADIAGVANYDSAARLAAATDIDADSGATYRHQPVTTAAGTFDAYVIALDRRNFQMKTAVASATDCADDCAAKPLADYAADYGAGLGLHGTYFCPPDYPDCTAKTYSFLWPVFDSASGQMRNAENIKFHEAPIVTGYADGHVAYYPRANAFGSLAEFTAAYGSPTDAAIANYPGLMQDGTVIVASEPRLEEAQRTVRGTRGGLGFNREKFFLVIAKNATVPELAEVMKSLGADNALNLDGGGSAALLYGGVYKVGPGRLLPNAIVFVRR</sequence>
<proteinExistence type="predicted"/>
<evidence type="ECO:0000256" key="1">
    <source>
        <dbReference type="SAM" id="SignalP"/>
    </source>
</evidence>
<evidence type="ECO:0000313" key="4">
    <source>
        <dbReference type="Proteomes" id="UP000177088"/>
    </source>
</evidence>
<gene>
    <name evidence="3" type="ORF">A3C96_03505</name>
</gene>
<protein>
    <recommendedName>
        <fullName evidence="2">Phosphodiester glycosidase domain-containing protein</fullName>
    </recommendedName>
</protein>
<feature type="domain" description="Phosphodiester glycosidase" evidence="2">
    <location>
        <begin position="319"/>
        <end position="420"/>
    </location>
</feature>
<organism evidence="3 4">
    <name type="scientific">Candidatus Uhrbacteria bacterium RIFCSPHIGHO2_02_FULL_60_10</name>
    <dbReference type="NCBI Taxonomy" id="1802392"/>
    <lineage>
        <taxon>Bacteria</taxon>
        <taxon>Candidatus Uhriibacteriota</taxon>
    </lineage>
</organism>
<feature type="chain" id="PRO_5009532996" description="Phosphodiester glycosidase domain-containing protein" evidence="1">
    <location>
        <begin position="23"/>
        <end position="423"/>
    </location>
</feature>
<evidence type="ECO:0000313" key="3">
    <source>
        <dbReference type="EMBL" id="OGL74159.1"/>
    </source>
</evidence>
<dbReference type="Pfam" id="PF09992">
    <property type="entry name" value="NAGPA"/>
    <property type="match status" value="1"/>
</dbReference>
<dbReference type="EMBL" id="MGEA01000033">
    <property type="protein sequence ID" value="OGL74159.1"/>
    <property type="molecule type" value="Genomic_DNA"/>
</dbReference>
<evidence type="ECO:0000259" key="2">
    <source>
        <dbReference type="Pfam" id="PF09992"/>
    </source>
</evidence>
<dbReference type="Proteomes" id="UP000177088">
    <property type="component" value="Unassembled WGS sequence"/>
</dbReference>
<dbReference type="InterPro" id="IPR018711">
    <property type="entry name" value="NAGPA"/>
</dbReference>
<reference evidence="3 4" key="1">
    <citation type="journal article" date="2016" name="Nat. Commun.">
        <title>Thousands of microbial genomes shed light on interconnected biogeochemical processes in an aquifer system.</title>
        <authorList>
            <person name="Anantharaman K."/>
            <person name="Brown C.T."/>
            <person name="Hug L.A."/>
            <person name="Sharon I."/>
            <person name="Castelle C.J."/>
            <person name="Probst A.J."/>
            <person name="Thomas B.C."/>
            <person name="Singh A."/>
            <person name="Wilkins M.J."/>
            <person name="Karaoz U."/>
            <person name="Brodie E.L."/>
            <person name="Williams K.H."/>
            <person name="Hubbard S.S."/>
            <person name="Banfield J.F."/>
        </authorList>
    </citation>
    <scope>NUCLEOTIDE SEQUENCE [LARGE SCALE GENOMIC DNA]</scope>
</reference>
<feature type="signal peptide" evidence="1">
    <location>
        <begin position="1"/>
        <end position="22"/>
    </location>
</feature>
<accession>A0A1F7U7D3</accession>
<keyword evidence="1" id="KW-0732">Signal</keyword>
<dbReference type="AlphaFoldDB" id="A0A1F7U7D3"/>
<name>A0A1F7U7D3_9BACT</name>